<evidence type="ECO:0000256" key="4">
    <source>
        <dbReference type="ARBA" id="ARBA00022452"/>
    </source>
</evidence>
<comment type="similarity">
    <text evidence="2">Belongs to the outer membrane factor (OMF) (TC 1.B.17) family.</text>
</comment>
<feature type="signal peptide" evidence="9">
    <location>
        <begin position="1"/>
        <end position="36"/>
    </location>
</feature>
<dbReference type="OrthoDB" id="109229at2"/>
<name>A0A3R9P7A5_9BACT</name>
<keyword evidence="7" id="KW-0998">Cell outer membrane</keyword>
<dbReference type="SUPFAM" id="SSF56954">
    <property type="entry name" value="Outer membrane efflux proteins (OEP)"/>
    <property type="match status" value="1"/>
</dbReference>
<evidence type="ECO:0000256" key="3">
    <source>
        <dbReference type="ARBA" id="ARBA00022448"/>
    </source>
</evidence>
<keyword evidence="5" id="KW-0812">Transmembrane</keyword>
<evidence type="ECO:0000256" key="5">
    <source>
        <dbReference type="ARBA" id="ARBA00022692"/>
    </source>
</evidence>
<dbReference type="EMBL" id="RSDW01000001">
    <property type="protein sequence ID" value="RSL15095.1"/>
    <property type="molecule type" value="Genomic_DNA"/>
</dbReference>
<gene>
    <name evidence="10" type="ORF">EDE15_0571</name>
</gene>
<keyword evidence="3" id="KW-0813">Transport</keyword>
<accession>A0A3R9P7A5</accession>
<evidence type="ECO:0000256" key="7">
    <source>
        <dbReference type="ARBA" id="ARBA00023237"/>
    </source>
</evidence>
<proteinExistence type="inferred from homology"/>
<evidence type="ECO:0000256" key="1">
    <source>
        <dbReference type="ARBA" id="ARBA00004442"/>
    </source>
</evidence>
<keyword evidence="8" id="KW-0175">Coiled coil</keyword>
<reference evidence="10 11" key="1">
    <citation type="submission" date="2018-12" db="EMBL/GenBank/DDBJ databases">
        <title>Sequencing of bacterial isolates from soil warming experiment in Harvard Forest, Massachusetts, USA.</title>
        <authorList>
            <person name="Deangelis K."/>
        </authorList>
    </citation>
    <scope>NUCLEOTIDE SEQUENCE [LARGE SCALE GENOMIC DNA]</scope>
    <source>
        <strain evidence="10 11">EB153</strain>
    </source>
</reference>
<dbReference type="PANTHER" id="PTHR30026">
    <property type="entry name" value="OUTER MEMBRANE PROTEIN TOLC"/>
    <property type="match status" value="1"/>
</dbReference>
<dbReference type="InterPro" id="IPR051906">
    <property type="entry name" value="TolC-like"/>
</dbReference>
<evidence type="ECO:0000256" key="2">
    <source>
        <dbReference type="ARBA" id="ARBA00007613"/>
    </source>
</evidence>
<evidence type="ECO:0000256" key="6">
    <source>
        <dbReference type="ARBA" id="ARBA00023136"/>
    </source>
</evidence>
<evidence type="ECO:0000256" key="9">
    <source>
        <dbReference type="SAM" id="SignalP"/>
    </source>
</evidence>
<dbReference type="Proteomes" id="UP000269669">
    <property type="component" value="Unassembled WGS sequence"/>
</dbReference>
<feature type="chain" id="PRO_5018549184" evidence="9">
    <location>
        <begin position="37"/>
        <end position="459"/>
    </location>
</feature>
<protein>
    <submittedName>
        <fullName evidence="10">Outer membrane protein TolC</fullName>
    </submittedName>
</protein>
<dbReference type="GO" id="GO:0015288">
    <property type="term" value="F:porin activity"/>
    <property type="evidence" value="ECO:0007669"/>
    <property type="project" value="TreeGrafter"/>
</dbReference>
<keyword evidence="4" id="KW-1134">Transmembrane beta strand</keyword>
<evidence type="ECO:0000313" key="10">
    <source>
        <dbReference type="EMBL" id="RSL15095.1"/>
    </source>
</evidence>
<keyword evidence="6" id="KW-0472">Membrane</keyword>
<dbReference type="GO" id="GO:1990281">
    <property type="term" value="C:efflux pump complex"/>
    <property type="evidence" value="ECO:0007669"/>
    <property type="project" value="TreeGrafter"/>
</dbReference>
<keyword evidence="9" id="KW-0732">Signal</keyword>
<dbReference type="GO" id="GO:0009279">
    <property type="term" value="C:cell outer membrane"/>
    <property type="evidence" value="ECO:0007669"/>
    <property type="project" value="UniProtKB-SubCell"/>
</dbReference>
<feature type="coiled-coil region" evidence="8">
    <location>
        <begin position="203"/>
        <end position="233"/>
    </location>
</feature>
<evidence type="ECO:0000313" key="11">
    <source>
        <dbReference type="Proteomes" id="UP000269669"/>
    </source>
</evidence>
<comment type="subcellular location">
    <subcellularLocation>
        <location evidence="1">Cell outer membrane</location>
    </subcellularLocation>
</comment>
<dbReference type="GO" id="GO:0015562">
    <property type="term" value="F:efflux transmembrane transporter activity"/>
    <property type="evidence" value="ECO:0007669"/>
    <property type="project" value="InterPro"/>
</dbReference>
<organism evidence="10 11">
    <name type="scientific">Edaphobacter aggregans</name>
    <dbReference type="NCBI Taxonomy" id="570835"/>
    <lineage>
        <taxon>Bacteria</taxon>
        <taxon>Pseudomonadati</taxon>
        <taxon>Acidobacteriota</taxon>
        <taxon>Terriglobia</taxon>
        <taxon>Terriglobales</taxon>
        <taxon>Acidobacteriaceae</taxon>
        <taxon>Edaphobacter</taxon>
    </lineage>
</organism>
<comment type="caution">
    <text evidence="10">The sequence shown here is derived from an EMBL/GenBank/DDBJ whole genome shotgun (WGS) entry which is preliminary data.</text>
</comment>
<dbReference type="InterPro" id="IPR003423">
    <property type="entry name" value="OMP_efflux"/>
</dbReference>
<evidence type="ECO:0000256" key="8">
    <source>
        <dbReference type="SAM" id="Coils"/>
    </source>
</evidence>
<dbReference type="PANTHER" id="PTHR30026:SF20">
    <property type="entry name" value="OUTER MEMBRANE PROTEIN TOLC"/>
    <property type="match status" value="1"/>
</dbReference>
<dbReference type="AlphaFoldDB" id="A0A3R9P7A5"/>
<dbReference type="Pfam" id="PF02321">
    <property type="entry name" value="OEP"/>
    <property type="match status" value="2"/>
</dbReference>
<dbReference type="Gene3D" id="1.20.1600.10">
    <property type="entry name" value="Outer membrane efflux proteins (OEP)"/>
    <property type="match status" value="1"/>
</dbReference>
<sequence>MIFRLGLTGHRSRQYCGAALALSLLLAGGGSEYALAQAAATSTSPAATVSISLNDAIQRAQANEPAFAAIAAETKATQLDRSIAKAALLPSLDYHNQFLYTQPNGEVTQVGGQAAPRFIANNAVHEYTSQATVNETLGLQGVAGVQRASAASARAAAELEVARRGLVSAVVGLYFGVLASERKLTVSQRAAGEADAFTNLAQKREAAREVAHADVVKAELQQQQRQRDLADAQLAFDRSRLELGILLFPDPRTSYTLQAGDTSAALPTRAEVEAAAGRMNPELKSALALVRLNEIDVLAAKAAYMPDLALNFTYGIDAPQFAVNGPDGIRNLGYSASATLDIPVWNWLSTQNKVKQSQIRRDAARVALTATQKRLIVALDTFYAEAVSVRTQLASLDASVQTAAESLRLTRLRYTGGEATVLEVVDAENALTGSEIAREDGLVRYQAALANLQTLTGTL</sequence>
<keyword evidence="11" id="KW-1185">Reference proteome</keyword>